<accession>A0A4Y2EHV1</accession>
<name>A0A4Y2EHV1_ARAVE</name>
<dbReference type="AlphaFoldDB" id="A0A4Y2EHV1"/>
<dbReference type="Proteomes" id="UP000499080">
    <property type="component" value="Unassembled WGS sequence"/>
</dbReference>
<organism evidence="1 2">
    <name type="scientific">Araneus ventricosus</name>
    <name type="common">Orbweaver spider</name>
    <name type="synonym">Epeira ventricosa</name>
    <dbReference type="NCBI Taxonomy" id="182803"/>
    <lineage>
        <taxon>Eukaryota</taxon>
        <taxon>Metazoa</taxon>
        <taxon>Ecdysozoa</taxon>
        <taxon>Arthropoda</taxon>
        <taxon>Chelicerata</taxon>
        <taxon>Arachnida</taxon>
        <taxon>Araneae</taxon>
        <taxon>Araneomorphae</taxon>
        <taxon>Entelegynae</taxon>
        <taxon>Araneoidea</taxon>
        <taxon>Araneidae</taxon>
        <taxon>Araneus</taxon>
    </lineage>
</organism>
<protein>
    <submittedName>
        <fullName evidence="1">Uncharacterized protein</fullName>
    </submittedName>
</protein>
<proteinExistence type="predicted"/>
<evidence type="ECO:0000313" key="1">
    <source>
        <dbReference type="EMBL" id="GBM27846.1"/>
    </source>
</evidence>
<evidence type="ECO:0000313" key="2">
    <source>
        <dbReference type="Proteomes" id="UP000499080"/>
    </source>
</evidence>
<keyword evidence="2" id="KW-1185">Reference proteome</keyword>
<dbReference type="EMBL" id="BGPR01000596">
    <property type="protein sequence ID" value="GBM27846.1"/>
    <property type="molecule type" value="Genomic_DNA"/>
</dbReference>
<gene>
    <name evidence="1" type="ORF">AVEN_66400_1</name>
</gene>
<reference evidence="1 2" key="1">
    <citation type="journal article" date="2019" name="Sci. Rep.">
        <title>Orb-weaving spider Araneus ventricosus genome elucidates the spidroin gene catalogue.</title>
        <authorList>
            <person name="Kono N."/>
            <person name="Nakamura H."/>
            <person name="Ohtoshi R."/>
            <person name="Moran D.A.P."/>
            <person name="Shinohara A."/>
            <person name="Yoshida Y."/>
            <person name="Fujiwara M."/>
            <person name="Mori M."/>
            <person name="Tomita M."/>
            <person name="Arakawa K."/>
        </authorList>
    </citation>
    <scope>NUCLEOTIDE SEQUENCE [LARGE SCALE GENOMIC DNA]</scope>
</reference>
<sequence>MSSYRDGISMVVTVAETYRASGSHDLWYDFQWYRKSTVFTEMMRVMSAVQLQTSSVWYWYGNLINSEKFMLSDHGSNLLPFSQTSPRVASERDTNTTELN</sequence>
<comment type="caution">
    <text evidence="1">The sequence shown here is derived from an EMBL/GenBank/DDBJ whole genome shotgun (WGS) entry which is preliminary data.</text>
</comment>